<feature type="region of interest" description="Disordered" evidence="1">
    <location>
        <begin position="703"/>
        <end position="740"/>
    </location>
</feature>
<evidence type="ECO:0000256" key="1">
    <source>
        <dbReference type="SAM" id="MobiDB-lite"/>
    </source>
</evidence>
<feature type="domain" description="MAM" evidence="2">
    <location>
        <begin position="91"/>
        <end position="275"/>
    </location>
</feature>
<feature type="compositionally biased region" description="Basic and acidic residues" evidence="1">
    <location>
        <begin position="308"/>
        <end position="323"/>
    </location>
</feature>
<feature type="region of interest" description="Disordered" evidence="1">
    <location>
        <begin position="308"/>
        <end position="344"/>
    </location>
</feature>
<reference evidence="3" key="1">
    <citation type="submission" date="2022-01" db="EMBL/GenBank/DDBJ databases">
        <title>Genome Sequence Resource for Two Populations of Ditylenchus destructor, the Migratory Endoparasitic Phytonematode.</title>
        <authorList>
            <person name="Zhang H."/>
            <person name="Lin R."/>
            <person name="Xie B."/>
        </authorList>
    </citation>
    <scope>NUCLEOTIDE SEQUENCE</scope>
    <source>
        <strain evidence="3">BazhouSP</strain>
    </source>
</reference>
<evidence type="ECO:0000259" key="2">
    <source>
        <dbReference type="PROSITE" id="PS50060"/>
    </source>
</evidence>
<dbReference type="GO" id="GO:0016020">
    <property type="term" value="C:membrane"/>
    <property type="evidence" value="ECO:0007669"/>
    <property type="project" value="InterPro"/>
</dbReference>
<name>A0AAD4MY55_9BILA</name>
<sequence>MYGTALQIAVQQGYMLTSSFTIAIRMDVSALPAVNINATRYYPSIRRQSWIPASYRSLSVIYIQKDRCPFAGIGMPVDIYLNITAQGKSPLDCTFDQLSDSRDTGFCQWRPARGKAAAPANSALLWHTGNAVLVDSANSVVPRSSFMQLDKNGINNNRFAYVQGQFGNPTEAAIESPILGKSNVTNNEKSIWVEQHNDLKLSYWKANTSPTLDICLKDEADDELNCIDTIQGPGQQQWVRRSVELPKSEMPYRVVLRARNILSAEDIICIDDIQLVTSLISASTAPQWHTKKPPSHQFGVTNDLRRQYDNHNFDDKNENREQEDQFVVENWKEEKDVESEDTEPKDQGLVPLVQVNKFGVSQSSPTAIKPQIEQSTSTLLAVPQGQAGLNGLSPARLTSVKPSLLSPYPNIGHHPFNNNFPEFPSFPDGLNPNRGTGQTVTDSSISCKAIKCSFLENTCHWKLGPTWKSSDGNIAKDTEGEDSVASAKFKAPLASFVEFDLWMSDDSHLMVIEEIASTLPDHNQLEDVMLFSRRGMANNGWHRFRVPLRPSYHPVRVKFRNVLPARAFITLSNTRLVNGNDEEVGCETIIDDPLGLGRQQHGSGLWAHPPAPLIGNPWQLPGPPLGSGLAFAAPAIDIRPSTTMGLIPFTPPASPLTNALPTPAPTHFNPFKPMLEDGLAPIIPLKEDPPRLTAFQKSTTIPLSQSASSINSEEVFHSPTTNRQENEIQQQRDQNTSPNAKNFQQHLTNFLPSIFGEKSFSVAPNSAFERMFSQQFNNQNLIRLRDLGPESFTNGINKPKTLGEIISTIAGQPVLEQQLRLLAQHMGFDASAAPDARTLETLRKFLGTRLLPNVLEDQVSQSLPASVTSVKSNAAESGLNSQSRHPSPSPYESTKKPNLPLLMPLTESSSSNDNDRANDTDFSNLQPIQPINDFNRVLKEESSQQKSPLLLRMLPGNTYFINKLATIISPPSNAADPQSPLARENLDFVFQNALNAR</sequence>
<organism evidence="3 4">
    <name type="scientific">Ditylenchus destructor</name>
    <dbReference type="NCBI Taxonomy" id="166010"/>
    <lineage>
        <taxon>Eukaryota</taxon>
        <taxon>Metazoa</taxon>
        <taxon>Ecdysozoa</taxon>
        <taxon>Nematoda</taxon>
        <taxon>Chromadorea</taxon>
        <taxon>Rhabditida</taxon>
        <taxon>Tylenchina</taxon>
        <taxon>Tylenchomorpha</taxon>
        <taxon>Sphaerularioidea</taxon>
        <taxon>Anguinidae</taxon>
        <taxon>Anguininae</taxon>
        <taxon>Ditylenchus</taxon>
    </lineage>
</organism>
<dbReference type="PROSITE" id="PS50060">
    <property type="entry name" value="MAM_2"/>
    <property type="match status" value="1"/>
</dbReference>
<evidence type="ECO:0000313" key="3">
    <source>
        <dbReference type="EMBL" id="KAI1711152.1"/>
    </source>
</evidence>
<feature type="compositionally biased region" description="Polar residues" evidence="1">
    <location>
        <begin position="871"/>
        <end position="892"/>
    </location>
</feature>
<evidence type="ECO:0000313" key="4">
    <source>
        <dbReference type="Proteomes" id="UP001201812"/>
    </source>
</evidence>
<protein>
    <submittedName>
        <fullName evidence="3">MAM domain, meprin/A5/mu domain-containing protein</fullName>
    </submittedName>
</protein>
<keyword evidence="4" id="KW-1185">Reference proteome</keyword>
<feature type="region of interest" description="Disordered" evidence="1">
    <location>
        <begin position="871"/>
        <end position="928"/>
    </location>
</feature>
<dbReference type="InterPro" id="IPR013320">
    <property type="entry name" value="ConA-like_dom_sf"/>
</dbReference>
<dbReference type="Gene3D" id="2.60.120.200">
    <property type="match status" value="1"/>
</dbReference>
<dbReference type="AlphaFoldDB" id="A0AAD4MY55"/>
<dbReference type="Pfam" id="PF00629">
    <property type="entry name" value="MAM"/>
    <property type="match status" value="1"/>
</dbReference>
<accession>A0AAD4MY55</accession>
<gene>
    <name evidence="3" type="ORF">DdX_10405</name>
</gene>
<dbReference type="InterPro" id="IPR000998">
    <property type="entry name" value="MAM_dom"/>
</dbReference>
<dbReference type="EMBL" id="JAKKPZ010000023">
    <property type="protein sequence ID" value="KAI1711152.1"/>
    <property type="molecule type" value="Genomic_DNA"/>
</dbReference>
<comment type="caution">
    <text evidence="3">The sequence shown here is derived from an EMBL/GenBank/DDBJ whole genome shotgun (WGS) entry which is preliminary data.</text>
</comment>
<proteinExistence type="predicted"/>
<dbReference type="Proteomes" id="UP001201812">
    <property type="component" value="Unassembled WGS sequence"/>
</dbReference>
<dbReference type="SUPFAM" id="SSF49899">
    <property type="entry name" value="Concanavalin A-like lectins/glucanases"/>
    <property type="match status" value="1"/>
</dbReference>